<dbReference type="EMBL" id="MCGH01000002">
    <property type="protein sequence ID" value="ODM06950.1"/>
    <property type="molecule type" value="Genomic_DNA"/>
</dbReference>
<name>A0A1E3ADY7_9FIRM</name>
<dbReference type="RefSeq" id="WP_044967324.1">
    <property type="nucleotide sequence ID" value="NZ_DAWDRA010000246.1"/>
</dbReference>
<keyword evidence="1" id="KW-1133">Transmembrane helix</keyword>
<accession>A0A1E3ADY7</accession>
<keyword evidence="1" id="KW-0812">Transmembrane</keyword>
<reference evidence="2 3" key="1">
    <citation type="submission" date="2016-07" db="EMBL/GenBank/DDBJ databases">
        <title>Characterization of isolates of Eisenbergiella tayi derived from blood cultures, using whole genome sequencing.</title>
        <authorList>
            <person name="Burdz T."/>
            <person name="Wiebe D."/>
            <person name="Huynh C."/>
            <person name="Bernard K."/>
        </authorList>
    </citation>
    <scope>NUCLEOTIDE SEQUENCE [LARGE SCALE GENOMIC DNA]</scope>
    <source>
        <strain evidence="2 3">NML 110608</strain>
    </source>
</reference>
<proteinExistence type="predicted"/>
<dbReference type="AlphaFoldDB" id="A0A1E3ADY7"/>
<feature type="transmembrane region" description="Helical" evidence="1">
    <location>
        <begin position="6"/>
        <end position="28"/>
    </location>
</feature>
<evidence type="ECO:0000313" key="3">
    <source>
        <dbReference type="Proteomes" id="UP000094067"/>
    </source>
</evidence>
<evidence type="ECO:0000313" key="2">
    <source>
        <dbReference type="EMBL" id="ODM06950.1"/>
    </source>
</evidence>
<gene>
    <name evidence="2" type="ORF">BEI61_02840</name>
</gene>
<comment type="caution">
    <text evidence="2">The sequence shown here is derived from an EMBL/GenBank/DDBJ whole genome shotgun (WGS) entry which is preliminary data.</text>
</comment>
<sequence>MKISKLLDYVMIGIPLLLSLLCLTGVLAQGKKNIVDTLKTGMRHFKRRFWIIILAGVIYIAFFVLSLEITRMTEATIRIGLNYPSSSSGLNPNNTKFSVSEILDDDVLEAAIVKGGFSGVTAEELKGCLLVTPVDDGETISIDQYYISTEYNLEYAASWKTRSLDPEKVVNSVAECYYEKFIQMYSRKTNILEMDFSDTDNTDYLDMADIIDAKADSVQTYAVMLQAESRSFQSEETGETFTSLEKKINSFRDVQIERYRAFVLENGLVRDRTQYISKLNYINRISNIYYMKHLTAYQVRLEAIDKYERDMASIVLVPTEDENREFYMSRTQIGVDYFAREAEERLSQATKEQLGIATNNYTITQMLNSTAEDAKYRQAEEMLSGLENELTYYAQLMKTTLQEYDKKTSGDYLSLVYVNSRDLKFTDRFQVKKGAVYTAIFLVFSVLLMFVLPVREKRRK</sequence>
<keyword evidence="1" id="KW-0472">Membrane</keyword>
<dbReference type="Proteomes" id="UP000094067">
    <property type="component" value="Unassembled WGS sequence"/>
</dbReference>
<evidence type="ECO:0000256" key="1">
    <source>
        <dbReference type="SAM" id="Phobius"/>
    </source>
</evidence>
<organism evidence="2 3">
    <name type="scientific">Eisenbergiella tayi</name>
    <dbReference type="NCBI Taxonomy" id="1432052"/>
    <lineage>
        <taxon>Bacteria</taxon>
        <taxon>Bacillati</taxon>
        <taxon>Bacillota</taxon>
        <taxon>Clostridia</taxon>
        <taxon>Lachnospirales</taxon>
        <taxon>Lachnospiraceae</taxon>
        <taxon>Eisenbergiella</taxon>
    </lineage>
</organism>
<protein>
    <submittedName>
        <fullName evidence="2">Uncharacterized protein</fullName>
    </submittedName>
</protein>
<feature type="transmembrane region" description="Helical" evidence="1">
    <location>
        <begin position="434"/>
        <end position="454"/>
    </location>
</feature>
<feature type="transmembrane region" description="Helical" evidence="1">
    <location>
        <begin position="49"/>
        <end position="67"/>
    </location>
</feature>